<name>A0ABN5GP50_9RHOB</name>
<reference evidence="1 2" key="1">
    <citation type="journal article" date="2017" name="Genome Biol. Evol.">
        <title>Trajectories and Drivers of Genome Evolution in Surface-Associated Marine Phaeobacter.</title>
        <authorList>
            <person name="Freese H.M."/>
            <person name="Sikorski J."/>
            <person name="Bunk B."/>
            <person name="Scheuner C."/>
            <person name="Meier-Kolthoff J.P."/>
            <person name="Sproer C."/>
            <person name="Gram L."/>
            <person name="Overmann J."/>
        </authorList>
    </citation>
    <scope>NUCLEOTIDE SEQUENCE [LARGE SCALE GENOMIC DNA]</scope>
    <source>
        <strain evidence="1 2">P66</strain>
    </source>
</reference>
<protein>
    <recommendedName>
        <fullName evidence="3">Arc-like DNA binding domain-containing protein</fullName>
    </recommendedName>
</protein>
<reference evidence="1 2" key="2">
    <citation type="journal article" date="2017" name="Int. J. Syst. Evol. Microbiol.">
        <title>Adaptation of Surface-Associated Bacteria to the Open Ocean: A Genomically Distinct Subpopulation of Phaeobacter gallaeciensis Colonizes Pacific Mesozooplankton.</title>
        <authorList>
            <person name="Freese H.M."/>
            <person name="Methner A."/>
            <person name="Overmann J."/>
        </authorList>
    </citation>
    <scope>NUCLEOTIDE SEQUENCE [LARGE SCALE GENOMIC DNA]</scope>
    <source>
        <strain evidence="1 2">P66</strain>
    </source>
</reference>
<evidence type="ECO:0008006" key="3">
    <source>
        <dbReference type="Google" id="ProtNLM"/>
    </source>
</evidence>
<dbReference type="EMBL" id="CP010705">
    <property type="protein sequence ID" value="AUQ94506.1"/>
    <property type="molecule type" value="Genomic_DNA"/>
</dbReference>
<proteinExistence type="predicted"/>
<organism evidence="1 2">
    <name type="scientific">Phaeobacter inhibens</name>
    <dbReference type="NCBI Taxonomy" id="221822"/>
    <lineage>
        <taxon>Bacteria</taxon>
        <taxon>Pseudomonadati</taxon>
        <taxon>Pseudomonadota</taxon>
        <taxon>Alphaproteobacteria</taxon>
        <taxon>Rhodobacterales</taxon>
        <taxon>Roseobacteraceae</taxon>
        <taxon>Phaeobacter</taxon>
    </lineage>
</organism>
<evidence type="ECO:0000313" key="2">
    <source>
        <dbReference type="Proteomes" id="UP000236536"/>
    </source>
</evidence>
<sequence>MNNVKRVRWTAQLPVDVDRYLSEEAQKNCTSKNAELIRAVRNAREVAENAAA</sequence>
<keyword evidence="2" id="KW-1185">Reference proteome</keyword>
<gene>
    <name evidence="1" type="ORF">PhaeoP66_01724</name>
</gene>
<evidence type="ECO:0000313" key="1">
    <source>
        <dbReference type="EMBL" id="AUQ94506.1"/>
    </source>
</evidence>
<accession>A0ABN5GP50</accession>
<dbReference type="Proteomes" id="UP000236536">
    <property type="component" value="Chromosome"/>
</dbReference>